<protein>
    <submittedName>
        <fullName evidence="1">Uncharacterized protein</fullName>
    </submittedName>
</protein>
<reference evidence="1 2" key="1">
    <citation type="journal article" date="2018" name="Sci. Rep.">
        <title>Characterisation of pathogen-specific regions and novel effector candidates in Fusarium oxysporum f. sp. cepae.</title>
        <authorList>
            <person name="Armitage A.D."/>
            <person name="Taylor A."/>
            <person name="Sobczyk M.K."/>
            <person name="Baxter L."/>
            <person name="Greenfield B.P."/>
            <person name="Bates H.J."/>
            <person name="Wilson F."/>
            <person name="Jackson A.C."/>
            <person name="Ott S."/>
            <person name="Harrison R.J."/>
            <person name="Clarkson J.P."/>
        </authorList>
    </citation>
    <scope>NUCLEOTIDE SEQUENCE [LARGE SCALE GENOMIC DNA]</scope>
    <source>
        <strain evidence="1 2">Fo_A13</strain>
    </source>
</reference>
<comment type="caution">
    <text evidence="1">The sequence shown here is derived from an EMBL/GenBank/DDBJ whole genome shotgun (WGS) entry which is preliminary data.</text>
</comment>
<name>A0A420MS08_FUSOX</name>
<gene>
    <name evidence="1" type="ORF">BFJ69_g11518</name>
</gene>
<organism evidence="1 2">
    <name type="scientific">Fusarium oxysporum</name>
    <name type="common">Fusarium vascular wilt</name>
    <dbReference type="NCBI Taxonomy" id="5507"/>
    <lineage>
        <taxon>Eukaryota</taxon>
        <taxon>Fungi</taxon>
        <taxon>Dikarya</taxon>
        <taxon>Ascomycota</taxon>
        <taxon>Pezizomycotina</taxon>
        <taxon>Sordariomycetes</taxon>
        <taxon>Hypocreomycetidae</taxon>
        <taxon>Hypocreales</taxon>
        <taxon>Nectriaceae</taxon>
        <taxon>Fusarium</taxon>
        <taxon>Fusarium oxysporum species complex</taxon>
    </lineage>
</organism>
<evidence type="ECO:0000313" key="1">
    <source>
        <dbReference type="EMBL" id="RKK70814.1"/>
    </source>
</evidence>
<dbReference type="EMBL" id="MRCX01000126">
    <property type="protein sequence ID" value="RKK70814.1"/>
    <property type="molecule type" value="Genomic_DNA"/>
</dbReference>
<sequence length="44" mass="4847">MTVALTSMFGGLFDYTWKHAESLNMGIQHYPSLAITLGKWKGSG</sequence>
<proteinExistence type="predicted"/>
<dbReference type="AlphaFoldDB" id="A0A420MS08"/>
<accession>A0A420MS08</accession>
<evidence type="ECO:0000313" key="2">
    <source>
        <dbReference type="Proteomes" id="UP000285084"/>
    </source>
</evidence>
<dbReference type="Proteomes" id="UP000285084">
    <property type="component" value="Unassembled WGS sequence"/>
</dbReference>